<organism evidence="10 11">
    <name type="scientific">Mesorhabditis belari</name>
    <dbReference type="NCBI Taxonomy" id="2138241"/>
    <lineage>
        <taxon>Eukaryota</taxon>
        <taxon>Metazoa</taxon>
        <taxon>Ecdysozoa</taxon>
        <taxon>Nematoda</taxon>
        <taxon>Chromadorea</taxon>
        <taxon>Rhabditida</taxon>
        <taxon>Rhabditina</taxon>
        <taxon>Rhabditomorpha</taxon>
        <taxon>Rhabditoidea</taxon>
        <taxon>Rhabditidae</taxon>
        <taxon>Mesorhabditinae</taxon>
        <taxon>Mesorhabditis</taxon>
    </lineage>
</organism>
<dbReference type="InterPro" id="IPR020568">
    <property type="entry name" value="Ribosomal_Su5_D2-typ_SF"/>
</dbReference>
<protein>
    <submittedName>
        <fullName evidence="11 12">Exoribonuclease phosphorolytic domain-containing protein</fullName>
    </submittedName>
</protein>
<dbReference type="GO" id="GO:0006364">
    <property type="term" value="P:rRNA processing"/>
    <property type="evidence" value="ECO:0007669"/>
    <property type="project" value="UniProtKB-KW"/>
</dbReference>
<dbReference type="GO" id="GO:0000177">
    <property type="term" value="C:cytoplasmic exosome (RNase complex)"/>
    <property type="evidence" value="ECO:0007669"/>
    <property type="project" value="TreeGrafter"/>
</dbReference>
<dbReference type="WBParaSite" id="MBELARI_LOCUS9657">
    <property type="protein sequence ID" value="MBELARI_LOCUS9657"/>
    <property type="gene ID" value="MBELARI_LOCUS9657"/>
</dbReference>
<evidence type="ECO:0000313" key="12">
    <source>
        <dbReference type="WBParaSite" id="MBELARI_LOCUS9930"/>
    </source>
</evidence>
<dbReference type="GO" id="GO:0003723">
    <property type="term" value="F:RNA binding"/>
    <property type="evidence" value="ECO:0007669"/>
    <property type="project" value="UniProtKB-KW"/>
</dbReference>
<feature type="domain" description="Exoribonuclease phosphorolytic" evidence="9">
    <location>
        <begin position="82"/>
        <end position="131"/>
    </location>
</feature>
<dbReference type="PANTHER" id="PTHR11953">
    <property type="entry name" value="EXOSOME COMPLEX COMPONENT"/>
    <property type="match status" value="1"/>
</dbReference>
<keyword evidence="5" id="KW-0698">rRNA processing</keyword>
<dbReference type="SUPFAM" id="SSF54211">
    <property type="entry name" value="Ribosomal protein S5 domain 2-like"/>
    <property type="match status" value="1"/>
</dbReference>
<dbReference type="AlphaFoldDB" id="A0AAF3FRM5"/>
<dbReference type="Pfam" id="PF01138">
    <property type="entry name" value="RNase_PH"/>
    <property type="match status" value="2"/>
</dbReference>
<dbReference type="GO" id="GO:0005730">
    <property type="term" value="C:nucleolus"/>
    <property type="evidence" value="ECO:0007669"/>
    <property type="project" value="TreeGrafter"/>
</dbReference>
<evidence type="ECO:0000256" key="2">
    <source>
        <dbReference type="ARBA" id="ARBA00004496"/>
    </source>
</evidence>
<evidence type="ECO:0000256" key="3">
    <source>
        <dbReference type="ARBA" id="ARBA00006678"/>
    </source>
</evidence>
<evidence type="ECO:0000256" key="1">
    <source>
        <dbReference type="ARBA" id="ARBA00004123"/>
    </source>
</evidence>
<evidence type="ECO:0000256" key="7">
    <source>
        <dbReference type="ARBA" id="ARBA00022884"/>
    </source>
</evidence>
<keyword evidence="8" id="KW-0539">Nucleus</keyword>
<dbReference type="InterPro" id="IPR036345">
    <property type="entry name" value="ExoRNase_PH_dom2_sf"/>
</dbReference>
<dbReference type="Gene3D" id="3.30.230.70">
    <property type="entry name" value="GHMP Kinase, N-terminal domain"/>
    <property type="match status" value="1"/>
</dbReference>
<reference evidence="11 12" key="1">
    <citation type="submission" date="2024-02" db="UniProtKB">
        <authorList>
            <consortium name="WormBaseParasite"/>
        </authorList>
    </citation>
    <scope>IDENTIFICATION</scope>
</reference>
<dbReference type="InterPro" id="IPR027408">
    <property type="entry name" value="PNPase/RNase_PH_dom_sf"/>
</dbReference>
<evidence type="ECO:0000256" key="8">
    <source>
        <dbReference type="ARBA" id="ARBA00023242"/>
    </source>
</evidence>
<dbReference type="GO" id="GO:0071051">
    <property type="term" value="P:poly(A)-dependent snoRNA 3'-end processing"/>
    <property type="evidence" value="ECO:0007669"/>
    <property type="project" value="TreeGrafter"/>
</dbReference>
<evidence type="ECO:0000256" key="6">
    <source>
        <dbReference type="ARBA" id="ARBA00022835"/>
    </source>
</evidence>
<proteinExistence type="inferred from homology"/>
<dbReference type="Proteomes" id="UP000887575">
    <property type="component" value="Unassembled WGS sequence"/>
</dbReference>
<evidence type="ECO:0000313" key="11">
    <source>
        <dbReference type="WBParaSite" id="MBELARI_LOCUS9657"/>
    </source>
</evidence>
<keyword evidence="7" id="KW-0694">RNA-binding</keyword>
<dbReference type="InterPro" id="IPR050080">
    <property type="entry name" value="RNase_PH"/>
</dbReference>
<dbReference type="WBParaSite" id="MBELARI_LOCUS9930">
    <property type="protein sequence ID" value="MBELARI_LOCUS9930"/>
    <property type="gene ID" value="MBELARI_LOCUS9930"/>
</dbReference>
<dbReference type="GO" id="GO:0016075">
    <property type="term" value="P:rRNA catabolic process"/>
    <property type="evidence" value="ECO:0007669"/>
    <property type="project" value="TreeGrafter"/>
</dbReference>
<evidence type="ECO:0000259" key="9">
    <source>
        <dbReference type="Pfam" id="PF01138"/>
    </source>
</evidence>
<comment type="subcellular location">
    <subcellularLocation>
        <location evidence="2">Cytoplasm</location>
    </subcellularLocation>
    <subcellularLocation>
        <location evidence="1">Nucleus</location>
    </subcellularLocation>
</comment>
<accession>A0AAF3FRM5</accession>
<evidence type="ECO:0000256" key="4">
    <source>
        <dbReference type="ARBA" id="ARBA00022490"/>
    </source>
</evidence>
<dbReference type="PANTHER" id="PTHR11953:SF2">
    <property type="entry name" value="EXOSOME COMPLEX COMPONENT MTR3"/>
    <property type="match status" value="1"/>
</dbReference>
<evidence type="ECO:0000313" key="10">
    <source>
        <dbReference type="Proteomes" id="UP000887575"/>
    </source>
</evidence>
<dbReference type="GO" id="GO:0034475">
    <property type="term" value="P:U4 snRNA 3'-end processing"/>
    <property type="evidence" value="ECO:0007669"/>
    <property type="project" value="TreeGrafter"/>
</dbReference>
<dbReference type="GO" id="GO:0071028">
    <property type="term" value="P:nuclear mRNA surveillance"/>
    <property type="evidence" value="ECO:0007669"/>
    <property type="project" value="TreeGrafter"/>
</dbReference>
<keyword evidence="4" id="KW-0963">Cytoplasm</keyword>
<dbReference type="InterPro" id="IPR001247">
    <property type="entry name" value="ExoRNase_PH_dom1"/>
</dbReference>
<sequence length="228" mass="24302">MNQPTIANTGDDSPPKAPVNFRPIRIKIGVLEKQEGTAYVSFGKTECVVQVVGPRSSRSPLVAEKGKLEVTVCGAEGLVGPLKDAMTTIIQLHKYPRASISLNVSVLADDGGLVPVAMIASSLALISAGIEVYDVCTAARILLMKDGQTIVDPPGPMRELPDGSVLLTVVIMPELNQIAYSEILGKFRPVEVEAKIGAAIEAANRLYPLIKKALIAHVQRRIDSGKKN</sequence>
<comment type="similarity">
    <text evidence="3">Belongs to the RNase PH family.</text>
</comment>
<dbReference type="GO" id="GO:0000176">
    <property type="term" value="C:nuclear exosome (RNase complex)"/>
    <property type="evidence" value="ECO:0007669"/>
    <property type="project" value="TreeGrafter"/>
</dbReference>
<keyword evidence="6" id="KW-0271">Exosome</keyword>
<name>A0AAF3FRM5_9BILA</name>
<keyword evidence="10" id="KW-1185">Reference proteome</keyword>
<evidence type="ECO:0000256" key="5">
    <source>
        <dbReference type="ARBA" id="ARBA00022552"/>
    </source>
</evidence>
<feature type="domain" description="Exoribonuclease phosphorolytic" evidence="9">
    <location>
        <begin position="21"/>
        <end position="71"/>
    </location>
</feature>
<dbReference type="SUPFAM" id="SSF55666">
    <property type="entry name" value="Ribonuclease PH domain 2-like"/>
    <property type="match status" value="1"/>
</dbReference>